<proteinExistence type="predicted"/>
<sequence>MKIWIMVFMVTRMVMVMGMDMDFGQQQGQFSYYLFCS</sequence>
<accession>A0ABS4H6F6</accession>
<protein>
    <submittedName>
        <fullName evidence="1">Uncharacterized protein</fullName>
    </submittedName>
</protein>
<gene>
    <name evidence="1" type="ORF">J2Z20_002864</name>
</gene>
<reference evidence="1 2" key="1">
    <citation type="submission" date="2021-03" db="EMBL/GenBank/DDBJ databases">
        <title>Genomic Encyclopedia of Type Strains, Phase IV (KMG-IV): sequencing the most valuable type-strain genomes for metagenomic binning, comparative biology and taxonomic classification.</title>
        <authorList>
            <person name="Goeker M."/>
        </authorList>
    </citation>
    <scope>NUCLEOTIDE SEQUENCE [LARGE SCALE GENOMIC DNA]</scope>
    <source>
        <strain evidence="1 2">DSM 23491</strain>
    </source>
</reference>
<name>A0ABS4H6F6_9BACL</name>
<organism evidence="1 2">
    <name type="scientific">Paenibacillus sediminis</name>
    <dbReference type="NCBI Taxonomy" id="664909"/>
    <lineage>
        <taxon>Bacteria</taxon>
        <taxon>Bacillati</taxon>
        <taxon>Bacillota</taxon>
        <taxon>Bacilli</taxon>
        <taxon>Bacillales</taxon>
        <taxon>Paenibacillaceae</taxon>
        <taxon>Paenibacillus</taxon>
    </lineage>
</organism>
<evidence type="ECO:0000313" key="2">
    <source>
        <dbReference type="Proteomes" id="UP001519273"/>
    </source>
</evidence>
<keyword evidence="2" id="KW-1185">Reference proteome</keyword>
<evidence type="ECO:0000313" key="1">
    <source>
        <dbReference type="EMBL" id="MBP1937947.1"/>
    </source>
</evidence>
<comment type="caution">
    <text evidence="1">The sequence shown here is derived from an EMBL/GenBank/DDBJ whole genome shotgun (WGS) entry which is preliminary data.</text>
</comment>
<dbReference type="EMBL" id="JAGGKP010000008">
    <property type="protein sequence ID" value="MBP1937947.1"/>
    <property type="molecule type" value="Genomic_DNA"/>
</dbReference>
<dbReference type="Proteomes" id="UP001519273">
    <property type="component" value="Unassembled WGS sequence"/>
</dbReference>